<comment type="caution">
    <text evidence="1">The sequence shown here is derived from an EMBL/GenBank/DDBJ whole genome shotgun (WGS) entry which is preliminary data.</text>
</comment>
<evidence type="ECO:0000313" key="2">
    <source>
        <dbReference type="Proteomes" id="UP000257109"/>
    </source>
</evidence>
<dbReference type="OrthoDB" id="1434035at2759"/>
<evidence type="ECO:0000313" key="1">
    <source>
        <dbReference type="EMBL" id="RDX92778.1"/>
    </source>
</evidence>
<reference evidence="1" key="1">
    <citation type="submission" date="2018-05" db="EMBL/GenBank/DDBJ databases">
        <title>Draft genome of Mucuna pruriens seed.</title>
        <authorList>
            <person name="Nnadi N.E."/>
            <person name="Vos R."/>
            <person name="Hasami M.H."/>
            <person name="Devisetty U.K."/>
            <person name="Aguiy J.C."/>
        </authorList>
    </citation>
    <scope>NUCLEOTIDE SEQUENCE [LARGE SCALE GENOMIC DNA]</scope>
    <source>
        <strain evidence="1">JCA_2017</strain>
    </source>
</reference>
<protein>
    <submittedName>
        <fullName evidence="1">Uncharacterized protein</fullName>
    </submittedName>
</protein>
<feature type="non-terminal residue" evidence="1">
    <location>
        <position position="1"/>
    </location>
</feature>
<accession>A0A371GQF0</accession>
<gene>
    <name evidence="1" type="ORF">CR513_25054</name>
</gene>
<name>A0A371GQF0_MUCPR</name>
<proteinExistence type="predicted"/>
<dbReference type="AlphaFoldDB" id="A0A371GQF0"/>
<dbReference type="EMBL" id="QJKJ01004786">
    <property type="protein sequence ID" value="RDX92778.1"/>
    <property type="molecule type" value="Genomic_DNA"/>
</dbReference>
<dbReference type="Proteomes" id="UP000257109">
    <property type="component" value="Unassembled WGS sequence"/>
</dbReference>
<keyword evidence="2" id="KW-1185">Reference proteome</keyword>
<organism evidence="1 2">
    <name type="scientific">Mucuna pruriens</name>
    <name type="common">Velvet bean</name>
    <name type="synonym">Dolichos pruriens</name>
    <dbReference type="NCBI Taxonomy" id="157652"/>
    <lineage>
        <taxon>Eukaryota</taxon>
        <taxon>Viridiplantae</taxon>
        <taxon>Streptophyta</taxon>
        <taxon>Embryophyta</taxon>
        <taxon>Tracheophyta</taxon>
        <taxon>Spermatophyta</taxon>
        <taxon>Magnoliopsida</taxon>
        <taxon>eudicotyledons</taxon>
        <taxon>Gunneridae</taxon>
        <taxon>Pentapetalae</taxon>
        <taxon>rosids</taxon>
        <taxon>fabids</taxon>
        <taxon>Fabales</taxon>
        <taxon>Fabaceae</taxon>
        <taxon>Papilionoideae</taxon>
        <taxon>50 kb inversion clade</taxon>
        <taxon>NPAAA clade</taxon>
        <taxon>indigoferoid/millettioid clade</taxon>
        <taxon>Phaseoleae</taxon>
        <taxon>Mucuna</taxon>
    </lineage>
</organism>
<sequence length="130" mass="14537">MHLHCFVLHGCRRSLLGTNGCTEMAKSNLGKVCFGTSRYENPCGAQFKLTQSSFIVHDYLTYFYTLAKQIFRLNSYASSLLSCFISSLTPEIKREVQALQPDSLRQVVGSLPIIIPPQTPTFAIPFTLTI</sequence>